<feature type="domain" description="AB hydrolase-1" evidence="1">
    <location>
        <begin position="36"/>
        <end position="273"/>
    </location>
</feature>
<protein>
    <submittedName>
        <fullName evidence="2">Putative non-haem bromoperoxidase (Bromide peroxidase)</fullName>
        <ecNumber evidence="2">1.11.1.-</ecNumber>
    </submittedName>
</protein>
<dbReference type="GO" id="GO:0004601">
    <property type="term" value="F:peroxidase activity"/>
    <property type="evidence" value="ECO:0007669"/>
    <property type="project" value="UniProtKB-KW"/>
</dbReference>
<keyword evidence="2" id="KW-0575">Peroxidase</keyword>
<dbReference type="InterPro" id="IPR029058">
    <property type="entry name" value="AB_hydrolase_fold"/>
</dbReference>
<evidence type="ECO:0000313" key="3">
    <source>
        <dbReference type="Proteomes" id="UP000234331"/>
    </source>
</evidence>
<gene>
    <name evidence="2" type="ORF">FRACA_1380009</name>
</gene>
<keyword evidence="2" id="KW-0560">Oxidoreductase</keyword>
<dbReference type="RefSeq" id="WP_101830409.1">
    <property type="nucleotide sequence ID" value="NZ_FZMO01000044.1"/>
</dbReference>
<organism evidence="2 3">
    <name type="scientific">Frankia canadensis</name>
    <dbReference type="NCBI Taxonomy" id="1836972"/>
    <lineage>
        <taxon>Bacteria</taxon>
        <taxon>Bacillati</taxon>
        <taxon>Actinomycetota</taxon>
        <taxon>Actinomycetes</taxon>
        <taxon>Frankiales</taxon>
        <taxon>Frankiaceae</taxon>
        <taxon>Frankia</taxon>
    </lineage>
</organism>
<dbReference type="InterPro" id="IPR000073">
    <property type="entry name" value="AB_hydrolase_1"/>
</dbReference>
<proteinExistence type="predicted"/>
<dbReference type="PANTHER" id="PTHR43194">
    <property type="entry name" value="HYDROLASE ALPHA/BETA FOLD FAMILY"/>
    <property type="match status" value="1"/>
</dbReference>
<name>A0A2I2KL47_9ACTN</name>
<evidence type="ECO:0000259" key="1">
    <source>
        <dbReference type="Pfam" id="PF00561"/>
    </source>
</evidence>
<dbReference type="SUPFAM" id="SSF53474">
    <property type="entry name" value="alpha/beta-Hydrolases"/>
    <property type="match status" value="1"/>
</dbReference>
<dbReference type="PANTHER" id="PTHR43194:SF2">
    <property type="entry name" value="PEROXISOMAL MEMBRANE PROTEIN LPX1"/>
    <property type="match status" value="1"/>
</dbReference>
<dbReference type="Pfam" id="PF00561">
    <property type="entry name" value="Abhydrolase_1"/>
    <property type="match status" value="1"/>
</dbReference>
<dbReference type="AlphaFoldDB" id="A0A2I2KL47"/>
<dbReference type="OrthoDB" id="63519at2"/>
<dbReference type="Gene3D" id="3.40.50.1820">
    <property type="entry name" value="alpha/beta hydrolase"/>
    <property type="match status" value="1"/>
</dbReference>
<dbReference type="EC" id="1.11.1.-" evidence="2"/>
<keyword evidence="3" id="KW-1185">Reference proteome</keyword>
<dbReference type="EMBL" id="FZMO01000044">
    <property type="protein sequence ID" value="SNQ46374.1"/>
    <property type="molecule type" value="Genomic_DNA"/>
</dbReference>
<dbReference type="InterPro" id="IPR050228">
    <property type="entry name" value="Carboxylesterase_BioH"/>
</dbReference>
<evidence type="ECO:0000313" key="2">
    <source>
        <dbReference type="EMBL" id="SNQ46374.1"/>
    </source>
</evidence>
<sequence length="310" mass="34019">MLILAYVPSDSLTPSLRIPSAGLSLAADTFGQPTDPPVVLLHGGGQTRHSWRRTARRLADEGWYALSVDLRGHGDSGWSPDGDYSFDRFTDDVQAVRAVLDQPPVFVGASLGGISALSALGRDTGIARGLVLVDVSPFLQRGGTGRITEFMQAAPNGFGSLEEAADAVSAYLPHRERPRDVSGLRKNLREADGRWFWHWDPVFVFPPANHAPHRRLGRPSEQSLSRVAATLRLPTLLVRGGQSDVLSREDARRFLDLVPHADYCDVVGAHHMVTGDDNAVFDERIIEFLRHRVRPRLELTLALGQVSETV</sequence>
<dbReference type="Proteomes" id="UP000234331">
    <property type="component" value="Unassembled WGS sequence"/>
</dbReference>
<reference evidence="2 3" key="1">
    <citation type="submission" date="2017-06" db="EMBL/GenBank/DDBJ databases">
        <authorList>
            <person name="Kim H.J."/>
            <person name="Triplett B.A."/>
        </authorList>
    </citation>
    <scope>NUCLEOTIDE SEQUENCE [LARGE SCALE GENOMIC DNA]</scope>
    <source>
        <strain evidence="2">FRACA_ARgP5</strain>
    </source>
</reference>
<accession>A0A2I2KL47</accession>